<dbReference type="RefSeq" id="WP_012907477.1">
    <property type="nucleotide sequence ID" value="NZ_CAJTBI010000035.1"/>
</dbReference>
<protein>
    <submittedName>
        <fullName evidence="1">T6SS protein Cts2N</fullName>
    </submittedName>
</protein>
<accession>A0A482PIB9</accession>
<evidence type="ECO:0000313" key="1">
    <source>
        <dbReference type="EMBL" id="QBY29793.1"/>
    </source>
</evidence>
<dbReference type="AlphaFoldDB" id="A0A482PIB9"/>
<dbReference type="OMA" id="YNTPGAH"/>
<name>A0A482PIB9_CITRO</name>
<reference evidence="1" key="1">
    <citation type="submission" date="2019-03" db="EMBL/GenBank/DDBJ databases">
        <title>Complete genome sequence of enteropathogenic Citrobacter rodentium strain DBS100.</title>
        <authorList>
            <person name="Popov G."/>
            <person name="Fiebig A."/>
            <person name="Shideler S."/>
            <person name="Coombes B."/>
            <person name="Savchenko A."/>
        </authorList>
    </citation>
    <scope>NUCLEOTIDE SEQUENCE</scope>
    <source>
        <strain evidence="1">DBS100</strain>
    </source>
</reference>
<gene>
    <name evidence="1" type="ORF">E2R62_13695</name>
</gene>
<proteinExistence type="predicted"/>
<sequence length="156" mass="17119">MSHSISRSIYLILLILFCMQTGGCAFWQKRVELNAVQIDTAPDANDNAPVAVDIVAIADAALVPTVQSLPAAQWFNAKSQLLRDAPDGLRVWSLELVPGSRYISEENPLRDAPAEAIVLFARYRSAGDHRLRLDNLDSLHLLLMTDEAVIAPVQGK</sequence>
<organism evidence="1">
    <name type="scientific">Citrobacter rodentium</name>
    <dbReference type="NCBI Taxonomy" id="67825"/>
    <lineage>
        <taxon>Bacteria</taxon>
        <taxon>Pseudomonadati</taxon>
        <taxon>Pseudomonadota</taxon>
        <taxon>Gammaproteobacteria</taxon>
        <taxon>Enterobacterales</taxon>
        <taxon>Enterobacteriaceae</taxon>
        <taxon>Citrobacter</taxon>
    </lineage>
</organism>
<dbReference type="EMBL" id="CP038008">
    <property type="protein sequence ID" value="QBY29793.1"/>
    <property type="molecule type" value="Genomic_DNA"/>
</dbReference>